<name>A0AAV4HTD6_9GAST</name>
<reference evidence="1 2" key="1">
    <citation type="journal article" date="2021" name="Elife">
        <title>Chloroplast acquisition without the gene transfer in kleptoplastic sea slugs, Plakobranchus ocellatus.</title>
        <authorList>
            <person name="Maeda T."/>
            <person name="Takahashi S."/>
            <person name="Yoshida T."/>
            <person name="Shimamura S."/>
            <person name="Takaki Y."/>
            <person name="Nagai Y."/>
            <person name="Toyoda A."/>
            <person name="Suzuki Y."/>
            <person name="Arimoto A."/>
            <person name="Ishii H."/>
            <person name="Satoh N."/>
            <person name="Nishiyama T."/>
            <person name="Hasebe M."/>
            <person name="Maruyama T."/>
            <person name="Minagawa J."/>
            <person name="Obokata J."/>
            <person name="Shigenobu S."/>
        </authorList>
    </citation>
    <scope>NUCLEOTIDE SEQUENCE [LARGE SCALE GENOMIC DNA]</scope>
</reference>
<accession>A0AAV4HTD6</accession>
<protein>
    <recommendedName>
        <fullName evidence="3">Protein kinase domain-containing protein</fullName>
    </recommendedName>
</protein>
<dbReference type="Proteomes" id="UP000762676">
    <property type="component" value="Unassembled WGS sequence"/>
</dbReference>
<sequence length="114" mass="12680">MSCGSSHAGYVCSRCHALVIASQAEELRSGSHVLLDTYALGFMLWWLLVKVKVGRTYDNLEKTDIDPDVLGCFWVAQHIILGDSSLFDFLRIGLVVASQFRRTPNYVDQEAKGA</sequence>
<evidence type="ECO:0008006" key="3">
    <source>
        <dbReference type="Google" id="ProtNLM"/>
    </source>
</evidence>
<proteinExistence type="predicted"/>
<gene>
    <name evidence="1" type="ORF">ElyMa_001091200</name>
</gene>
<evidence type="ECO:0000313" key="1">
    <source>
        <dbReference type="EMBL" id="GFS01219.1"/>
    </source>
</evidence>
<comment type="caution">
    <text evidence="1">The sequence shown here is derived from an EMBL/GenBank/DDBJ whole genome shotgun (WGS) entry which is preliminary data.</text>
</comment>
<organism evidence="1 2">
    <name type="scientific">Elysia marginata</name>
    <dbReference type="NCBI Taxonomy" id="1093978"/>
    <lineage>
        <taxon>Eukaryota</taxon>
        <taxon>Metazoa</taxon>
        <taxon>Spiralia</taxon>
        <taxon>Lophotrochozoa</taxon>
        <taxon>Mollusca</taxon>
        <taxon>Gastropoda</taxon>
        <taxon>Heterobranchia</taxon>
        <taxon>Euthyneura</taxon>
        <taxon>Panpulmonata</taxon>
        <taxon>Sacoglossa</taxon>
        <taxon>Placobranchoidea</taxon>
        <taxon>Plakobranchidae</taxon>
        <taxon>Elysia</taxon>
    </lineage>
</organism>
<evidence type="ECO:0000313" key="2">
    <source>
        <dbReference type="Proteomes" id="UP000762676"/>
    </source>
</evidence>
<dbReference type="EMBL" id="BMAT01002201">
    <property type="protein sequence ID" value="GFS01219.1"/>
    <property type="molecule type" value="Genomic_DNA"/>
</dbReference>
<keyword evidence="2" id="KW-1185">Reference proteome</keyword>
<dbReference type="AlphaFoldDB" id="A0AAV4HTD6"/>